<dbReference type="AlphaFoldDB" id="A0A0J1B7Z6"/>
<name>A0A0J1B7Z6_RHOIS</name>
<accession>A0A0J1B7Z6</accession>
<dbReference type="PATRIC" id="fig|595434.4.peg.4885"/>
<dbReference type="EMBL" id="LECT01000043">
    <property type="protein sequence ID" value="KLU02852.1"/>
    <property type="molecule type" value="Genomic_DNA"/>
</dbReference>
<sequence>MLDFGCRNDTMSGPAFLMMASSDRLGKMRGHVITHPH</sequence>
<proteinExistence type="predicted"/>
<reference evidence="1" key="1">
    <citation type="submission" date="2015-05" db="EMBL/GenBank/DDBJ databases">
        <title>Permanent draft genome of Rhodopirellula islandicus K833.</title>
        <authorList>
            <person name="Kizina J."/>
            <person name="Richter M."/>
            <person name="Glockner F.O."/>
            <person name="Harder J."/>
        </authorList>
    </citation>
    <scope>NUCLEOTIDE SEQUENCE [LARGE SCALE GENOMIC DNA]</scope>
    <source>
        <strain evidence="1">K833</strain>
    </source>
</reference>
<dbReference type="Proteomes" id="UP000036367">
    <property type="component" value="Unassembled WGS sequence"/>
</dbReference>
<comment type="caution">
    <text evidence="1">The sequence shown here is derived from an EMBL/GenBank/DDBJ whole genome shotgun (WGS) entry which is preliminary data.</text>
</comment>
<gene>
    <name evidence="1" type="ORF">RISK_005148</name>
</gene>
<evidence type="ECO:0000313" key="2">
    <source>
        <dbReference type="Proteomes" id="UP000036367"/>
    </source>
</evidence>
<dbReference type="STRING" id="595434.RISK_005148"/>
<keyword evidence="2" id="KW-1185">Reference proteome</keyword>
<evidence type="ECO:0000313" key="1">
    <source>
        <dbReference type="EMBL" id="KLU02852.1"/>
    </source>
</evidence>
<organism evidence="1 2">
    <name type="scientific">Rhodopirellula islandica</name>
    <dbReference type="NCBI Taxonomy" id="595434"/>
    <lineage>
        <taxon>Bacteria</taxon>
        <taxon>Pseudomonadati</taxon>
        <taxon>Planctomycetota</taxon>
        <taxon>Planctomycetia</taxon>
        <taxon>Pirellulales</taxon>
        <taxon>Pirellulaceae</taxon>
        <taxon>Rhodopirellula</taxon>
    </lineage>
</organism>
<protein>
    <submittedName>
        <fullName evidence="1">Uncharacterized protein</fullName>
    </submittedName>
</protein>